<proteinExistence type="predicted"/>
<comment type="caution">
    <text evidence="3">The sequence shown here is derived from an EMBL/GenBank/DDBJ whole genome shotgun (WGS) entry which is preliminary data.</text>
</comment>
<evidence type="ECO:0000256" key="1">
    <source>
        <dbReference type="SAM" id="MobiDB-lite"/>
    </source>
</evidence>
<sequence length="374" mass="40814">MGVRGAVISFCAFIVAAGTVAVAWLKQNHTRKKETDPEPDHGRKRRASFEEDRNIKRHETGEVAIHAAATGLPVTMVGSVPDMTANWAAKVAVNEETQRDPDELARAYTNMAQQIFLDGGLNLPAIEAQRQFYDDLDSTHPTPLRYEAFKVPLEKGAVRLGILRPPPALCKAASKAASAIEAVLPPGFKPHATAPESMHITIFMTSQPADPRPDPFNEFGGGQSRTLAEGRIPAPKPEVLAAEKDAFRTLATQTSAPILEVHSIVFAASGTLLLCCVDTSGVLAGLRTKIRKVFPGGPVKQSSIFHVTLLRVLEPQPMKREQLEAIHNACQQETERLKGTQFTASSLWHVQEWQFTTVQGELEEMPFAEARSSS</sequence>
<feature type="transmembrane region" description="Helical" evidence="2">
    <location>
        <begin position="6"/>
        <end position="25"/>
    </location>
</feature>
<feature type="region of interest" description="Disordered" evidence="1">
    <location>
        <begin position="30"/>
        <end position="56"/>
    </location>
</feature>
<dbReference type="PANTHER" id="PTHR37204">
    <property type="entry name" value="TRANSMEMBRANE PROTEIN"/>
    <property type="match status" value="1"/>
</dbReference>
<dbReference type="PANTHER" id="PTHR37204:SF1">
    <property type="entry name" value="TRANSMEMBRANE PROTEIN"/>
    <property type="match status" value="1"/>
</dbReference>
<dbReference type="Proteomes" id="UP001491310">
    <property type="component" value="Unassembled WGS sequence"/>
</dbReference>
<keyword evidence="4" id="KW-1185">Reference proteome</keyword>
<keyword evidence="2" id="KW-0812">Transmembrane</keyword>
<keyword evidence="2" id="KW-1133">Transmembrane helix</keyword>
<accession>A0ABR2YHH0</accession>
<keyword evidence="2" id="KW-0472">Membrane</keyword>
<evidence type="ECO:0000256" key="2">
    <source>
        <dbReference type="SAM" id="Phobius"/>
    </source>
</evidence>
<reference evidence="3 4" key="1">
    <citation type="journal article" date="2024" name="Nat. Commun.">
        <title>Phylogenomics reveals the evolutionary origins of lichenization in chlorophyte algae.</title>
        <authorList>
            <person name="Puginier C."/>
            <person name="Libourel C."/>
            <person name="Otte J."/>
            <person name="Skaloud P."/>
            <person name="Haon M."/>
            <person name="Grisel S."/>
            <person name="Petersen M."/>
            <person name="Berrin J.G."/>
            <person name="Delaux P.M."/>
            <person name="Dal Grande F."/>
            <person name="Keller J."/>
        </authorList>
    </citation>
    <scope>NUCLEOTIDE SEQUENCE [LARGE SCALE GENOMIC DNA]</scope>
    <source>
        <strain evidence="3 4">SAG 216-7</strain>
    </source>
</reference>
<organism evidence="3 4">
    <name type="scientific">Coccomyxa subellipsoidea</name>
    <dbReference type="NCBI Taxonomy" id="248742"/>
    <lineage>
        <taxon>Eukaryota</taxon>
        <taxon>Viridiplantae</taxon>
        <taxon>Chlorophyta</taxon>
        <taxon>core chlorophytes</taxon>
        <taxon>Trebouxiophyceae</taxon>
        <taxon>Trebouxiophyceae incertae sedis</taxon>
        <taxon>Coccomyxaceae</taxon>
        <taxon>Coccomyxa</taxon>
    </lineage>
</organism>
<gene>
    <name evidence="3" type="ORF">WJX75_002804</name>
</gene>
<feature type="compositionally biased region" description="Basic and acidic residues" evidence="1">
    <location>
        <begin position="33"/>
        <end position="56"/>
    </location>
</feature>
<evidence type="ECO:0008006" key="5">
    <source>
        <dbReference type="Google" id="ProtNLM"/>
    </source>
</evidence>
<dbReference type="EMBL" id="JALJOT010000011">
    <property type="protein sequence ID" value="KAK9905600.1"/>
    <property type="molecule type" value="Genomic_DNA"/>
</dbReference>
<name>A0ABR2YHH0_9CHLO</name>
<evidence type="ECO:0000313" key="4">
    <source>
        <dbReference type="Proteomes" id="UP001491310"/>
    </source>
</evidence>
<evidence type="ECO:0000313" key="3">
    <source>
        <dbReference type="EMBL" id="KAK9905600.1"/>
    </source>
</evidence>
<protein>
    <recommendedName>
        <fullName evidence="5">Protein kinase A anchor protein nuclear localisation signal domain-containing protein</fullName>
    </recommendedName>
</protein>